<feature type="transmembrane region" description="Helical" evidence="5">
    <location>
        <begin position="132"/>
        <end position="152"/>
    </location>
</feature>
<dbReference type="PANTHER" id="PTHR43229">
    <property type="entry name" value="NODULATION PROTEIN J"/>
    <property type="match status" value="1"/>
</dbReference>
<evidence type="ECO:0000256" key="3">
    <source>
        <dbReference type="ARBA" id="ARBA00022989"/>
    </source>
</evidence>
<evidence type="ECO:0000313" key="8">
    <source>
        <dbReference type="Proteomes" id="UP001501729"/>
    </source>
</evidence>
<dbReference type="RefSeq" id="WP_227774088.1">
    <property type="nucleotide sequence ID" value="NZ_BAABKX010000015.1"/>
</dbReference>
<feature type="transmembrane region" description="Helical" evidence="5">
    <location>
        <begin position="269"/>
        <end position="291"/>
    </location>
</feature>
<feature type="transmembrane region" description="Helical" evidence="5">
    <location>
        <begin position="205"/>
        <end position="224"/>
    </location>
</feature>
<dbReference type="InterPro" id="IPR000412">
    <property type="entry name" value="ABC_2_transport"/>
</dbReference>
<dbReference type="InterPro" id="IPR013525">
    <property type="entry name" value="ABC2_TM"/>
</dbReference>
<accession>A0AAV3ULD5</accession>
<gene>
    <name evidence="7" type="ORF">GCM10025751_37870</name>
</gene>
<evidence type="ECO:0000256" key="2">
    <source>
        <dbReference type="ARBA" id="ARBA00022692"/>
    </source>
</evidence>
<name>A0AAV3ULD5_9EURY</name>
<dbReference type="AlphaFoldDB" id="A0AAV3ULD5"/>
<reference evidence="7 8" key="1">
    <citation type="journal article" date="2019" name="Int. J. Syst. Evol. Microbiol.">
        <title>The Global Catalogue of Microorganisms (GCM) 10K type strain sequencing project: providing services to taxonomists for standard genome sequencing and annotation.</title>
        <authorList>
            <consortium name="The Broad Institute Genomics Platform"/>
            <consortium name="The Broad Institute Genome Sequencing Center for Infectious Disease"/>
            <person name="Wu L."/>
            <person name="Ma J."/>
        </authorList>
    </citation>
    <scope>NUCLEOTIDE SEQUENCE [LARGE SCALE GENOMIC DNA]</scope>
    <source>
        <strain evidence="7 8">JCM 17504</strain>
    </source>
</reference>
<sequence length="300" mass="32437">MSTTEPEQVAEHQAAGNSFPADVWVTLKRWLRKTVRNSSVVFEALLTPFIFLILFTQVFGQIAEGPIQEMIGADVTYITFLTPGLVILSAMVIAIHSGMGFIDDMESGMFEKILVSPTHRGAMFLGKALADVIRVIVETAMILVLGYIILWIDSGGSVGTYIQTGLGGVLGIFAIAIVFSLWFMAFSNIAALVTKNATSTAMWAYMLQFPLLFASSAFVPISALPEWMQMVATANPVTYGVDAVRAMMLGQDVLTVIDVTAFSGIWNTIVPAVVVLGVFDLVFGGIVVLLLRRVANSRVS</sequence>
<feature type="transmembrane region" description="Helical" evidence="5">
    <location>
        <begin position="40"/>
        <end position="60"/>
    </location>
</feature>
<dbReference type="PROSITE" id="PS51012">
    <property type="entry name" value="ABC_TM2"/>
    <property type="match status" value="1"/>
</dbReference>
<keyword evidence="8" id="KW-1185">Reference proteome</keyword>
<dbReference type="GO" id="GO:0140359">
    <property type="term" value="F:ABC-type transporter activity"/>
    <property type="evidence" value="ECO:0007669"/>
    <property type="project" value="InterPro"/>
</dbReference>
<protein>
    <submittedName>
        <fullName evidence="7">ABC transporter permease</fullName>
    </submittedName>
</protein>
<dbReference type="Pfam" id="PF01061">
    <property type="entry name" value="ABC2_membrane"/>
    <property type="match status" value="1"/>
</dbReference>
<dbReference type="InterPro" id="IPR051784">
    <property type="entry name" value="Nod_factor_ABC_transporter"/>
</dbReference>
<organism evidence="7 8">
    <name type="scientific">Haladaptatus pallidirubidus</name>
    <dbReference type="NCBI Taxonomy" id="1008152"/>
    <lineage>
        <taxon>Archaea</taxon>
        <taxon>Methanobacteriati</taxon>
        <taxon>Methanobacteriota</taxon>
        <taxon>Stenosarchaea group</taxon>
        <taxon>Halobacteria</taxon>
        <taxon>Halobacteriales</taxon>
        <taxon>Haladaptataceae</taxon>
        <taxon>Haladaptatus</taxon>
    </lineage>
</organism>
<dbReference type="GeneID" id="68614349"/>
<keyword evidence="4 5" id="KW-0472">Membrane</keyword>
<dbReference type="Proteomes" id="UP001501729">
    <property type="component" value="Unassembled WGS sequence"/>
</dbReference>
<feature type="transmembrane region" description="Helical" evidence="5">
    <location>
        <begin position="172"/>
        <end position="193"/>
    </location>
</feature>
<dbReference type="InterPro" id="IPR047817">
    <property type="entry name" value="ABC2_TM_bact-type"/>
</dbReference>
<dbReference type="GO" id="GO:0043190">
    <property type="term" value="C:ATP-binding cassette (ABC) transporter complex"/>
    <property type="evidence" value="ECO:0007669"/>
    <property type="project" value="InterPro"/>
</dbReference>
<evidence type="ECO:0000313" key="7">
    <source>
        <dbReference type="EMBL" id="GAA5056697.1"/>
    </source>
</evidence>
<comment type="caution">
    <text evidence="7">The sequence shown here is derived from an EMBL/GenBank/DDBJ whole genome shotgun (WGS) entry which is preliminary data.</text>
</comment>
<feature type="transmembrane region" description="Helical" evidence="5">
    <location>
        <begin position="80"/>
        <end position="102"/>
    </location>
</feature>
<evidence type="ECO:0000259" key="6">
    <source>
        <dbReference type="PROSITE" id="PS51012"/>
    </source>
</evidence>
<evidence type="ECO:0000256" key="1">
    <source>
        <dbReference type="ARBA" id="ARBA00004141"/>
    </source>
</evidence>
<evidence type="ECO:0000256" key="4">
    <source>
        <dbReference type="ARBA" id="ARBA00023136"/>
    </source>
</evidence>
<evidence type="ECO:0000256" key="5">
    <source>
        <dbReference type="SAM" id="Phobius"/>
    </source>
</evidence>
<keyword evidence="2 5" id="KW-0812">Transmembrane</keyword>
<comment type="subcellular location">
    <subcellularLocation>
        <location evidence="1">Membrane</location>
        <topology evidence="1">Multi-pass membrane protein</topology>
    </subcellularLocation>
</comment>
<feature type="domain" description="ABC transmembrane type-2" evidence="6">
    <location>
        <begin position="39"/>
        <end position="294"/>
    </location>
</feature>
<dbReference type="PANTHER" id="PTHR43229:SF2">
    <property type="entry name" value="NODULATION PROTEIN J"/>
    <property type="match status" value="1"/>
</dbReference>
<dbReference type="EMBL" id="BAABKX010000015">
    <property type="protein sequence ID" value="GAA5056697.1"/>
    <property type="molecule type" value="Genomic_DNA"/>
</dbReference>
<keyword evidence="3 5" id="KW-1133">Transmembrane helix</keyword>
<proteinExistence type="predicted"/>
<dbReference type="PIRSF" id="PIRSF006648">
    <property type="entry name" value="DrrB"/>
    <property type="match status" value="1"/>
</dbReference>